<name>A0A409VIK1_9AGAR</name>
<dbReference type="EMBL" id="NHYE01005640">
    <property type="protein sequence ID" value="PPQ66046.1"/>
    <property type="molecule type" value="Genomic_DNA"/>
</dbReference>
<evidence type="ECO:0000313" key="1">
    <source>
        <dbReference type="EMBL" id="PPQ66046.1"/>
    </source>
</evidence>
<proteinExistence type="predicted"/>
<sequence length="59" mass="6664">MSEVAMQPIDGKGDRRRRGLLNIQGLFLGYVVLDPQGLAWDTRLRSVLAEDIIQSPIRQ</sequence>
<keyword evidence="2" id="KW-1185">Reference proteome</keyword>
<evidence type="ECO:0000313" key="2">
    <source>
        <dbReference type="Proteomes" id="UP000284706"/>
    </source>
</evidence>
<comment type="caution">
    <text evidence="1">The sequence shown here is derived from an EMBL/GenBank/DDBJ whole genome shotgun (WGS) entry which is preliminary data.</text>
</comment>
<organism evidence="1 2">
    <name type="scientific">Gymnopilus dilepis</name>
    <dbReference type="NCBI Taxonomy" id="231916"/>
    <lineage>
        <taxon>Eukaryota</taxon>
        <taxon>Fungi</taxon>
        <taxon>Dikarya</taxon>
        <taxon>Basidiomycota</taxon>
        <taxon>Agaricomycotina</taxon>
        <taxon>Agaricomycetes</taxon>
        <taxon>Agaricomycetidae</taxon>
        <taxon>Agaricales</taxon>
        <taxon>Agaricineae</taxon>
        <taxon>Hymenogastraceae</taxon>
        <taxon>Gymnopilus</taxon>
    </lineage>
</organism>
<dbReference type="Proteomes" id="UP000284706">
    <property type="component" value="Unassembled WGS sequence"/>
</dbReference>
<protein>
    <submittedName>
        <fullName evidence="1">Uncharacterized protein</fullName>
    </submittedName>
</protein>
<dbReference type="AlphaFoldDB" id="A0A409VIK1"/>
<dbReference type="InParanoid" id="A0A409VIK1"/>
<accession>A0A409VIK1</accession>
<gene>
    <name evidence="1" type="ORF">CVT26_010802</name>
</gene>
<reference evidence="1 2" key="1">
    <citation type="journal article" date="2018" name="Evol. Lett.">
        <title>Horizontal gene cluster transfer increased hallucinogenic mushroom diversity.</title>
        <authorList>
            <person name="Reynolds H.T."/>
            <person name="Vijayakumar V."/>
            <person name="Gluck-Thaler E."/>
            <person name="Korotkin H.B."/>
            <person name="Matheny P.B."/>
            <person name="Slot J.C."/>
        </authorList>
    </citation>
    <scope>NUCLEOTIDE SEQUENCE [LARGE SCALE GENOMIC DNA]</scope>
    <source>
        <strain evidence="1 2">SRW20</strain>
    </source>
</reference>